<dbReference type="SMART" id="SM01231">
    <property type="entry name" value="H-kinase_dim"/>
    <property type="match status" value="1"/>
</dbReference>
<dbReference type="Pfam" id="PF02895">
    <property type="entry name" value="H-kinase_dim"/>
    <property type="match status" value="1"/>
</dbReference>
<dbReference type="InterPro" id="IPR008207">
    <property type="entry name" value="Sig_transdc_His_kin_Hpt_dom"/>
</dbReference>
<keyword evidence="10" id="KW-0902">Two-component regulatory system</keyword>
<comment type="function">
    <text evidence="11">Involved in the transmission of sensory signals from the chemoreceptors to the flagellar motors. CheA is autophosphorylated; it can transfer its phosphate group to either CheB or CheY.</text>
</comment>
<dbReference type="PROSITE" id="PS50851">
    <property type="entry name" value="CHEW"/>
    <property type="match status" value="1"/>
</dbReference>
<gene>
    <name evidence="16" type="ORF">GTP77_12590</name>
</gene>
<dbReference type="PROSITE" id="PS50894">
    <property type="entry name" value="HPT"/>
    <property type="match status" value="1"/>
</dbReference>
<dbReference type="SUPFAM" id="SSF55874">
    <property type="entry name" value="ATPase domain of HSP90 chaperone/DNA topoisomerase II/histidine kinase"/>
    <property type="match status" value="1"/>
</dbReference>
<dbReference type="GO" id="GO:0000155">
    <property type="term" value="F:phosphorelay sensor kinase activity"/>
    <property type="evidence" value="ECO:0007669"/>
    <property type="project" value="InterPro"/>
</dbReference>
<evidence type="ECO:0000256" key="11">
    <source>
        <dbReference type="ARBA" id="ARBA00035100"/>
    </source>
</evidence>
<dbReference type="AlphaFoldDB" id="A0A7X4KNH2"/>
<dbReference type="Gene3D" id="2.30.30.40">
    <property type="entry name" value="SH3 Domains"/>
    <property type="match status" value="1"/>
</dbReference>
<feature type="modified residue" description="Phosphohistidine" evidence="12">
    <location>
        <position position="48"/>
    </location>
</feature>
<evidence type="ECO:0000259" key="15">
    <source>
        <dbReference type="PROSITE" id="PS50894"/>
    </source>
</evidence>
<organism evidence="16 17">
    <name type="scientific">Pseudoduganella aquatica</name>
    <dbReference type="NCBI Taxonomy" id="2660641"/>
    <lineage>
        <taxon>Bacteria</taxon>
        <taxon>Pseudomonadati</taxon>
        <taxon>Pseudomonadota</taxon>
        <taxon>Betaproteobacteria</taxon>
        <taxon>Burkholderiales</taxon>
        <taxon>Oxalobacteraceae</taxon>
        <taxon>Telluria group</taxon>
        <taxon>Pseudoduganella</taxon>
    </lineage>
</organism>
<dbReference type="PRINTS" id="PR00344">
    <property type="entry name" value="BCTRLSENSOR"/>
</dbReference>
<dbReference type="GO" id="GO:0006935">
    <property type="term" value="P:chemotaxis"/>
    <property type="evidence" value="ECO:0007669"/>
    <property type="project" value="UniProtKB-KW"/>
</dbReference>
<dbReference type="InterPro" id="IPR003594">
    <property type="entry name" value="HATPase_dom"/>
</dbReference>
<dbReference type="InterPro" id="IPR036890">
    <property type="entry name" value="HATPase_C_sf"/>
</dbReference>
<dbReference type="Gene3D" id="1.20.120.160">
    <property type="entry name" value="HPT domain"/>
    <property type="match status" value="1"/>
</dbReference>
<dbReference type="EC" id="2.7.13.3" evidence="2"/>
<dbReference type="SUPFAM" id="SSF50341">
    <property type="entry name" value="CheW-like"/>
    <property type="match status" value="1"/>
</dbReference>
<dbReference type="InterPro" id="IPR036061">
    <property type="entry name" value="CheW-like_dom_sf"/>
</dbReference>
<dbReference type="InterPro" id="IPR036097">
    <property type="entry name" value="HisK_dim/P_sf"/>
</dbReference>
<evidence type="ECO:0000256" key="2">
    <source>
        <dbReference type="ARBA" id="ARBA00012438"/>
    </source>
</evidence>
<evidence type="ECO:0000256" key="7">
    <source>
        <dbReference type="ARBA" id="ARBA00022741"/>
    </source>
</evidence>
<evidence type="ECO:0000256" key="3">
    <source>
        <dbReference type="ARBA" id="ARBA00021495"/>
    </source>
</evidence>
<comment type="caution">
    <text evidence="16">The sequence shown here is derived from an EMBL/GenBank/DDBJ whole genome shotgun (WGS) entry which is preliminary data.</text>
</comment>
<evidence type="ECO:0000259" key="14">
    <source>
        <dbReference type="PROSITE" id="PS50851"/>
    </source>
</evidence>
<dbReference type="InterPro" id="IPR051315">
    <property type="entry name" value="Bact_Chemotaxis_CheA"/>
</dbReference>
<dbReference type="FunFam" id="3.30.565.10:FF:000016">
    <property type="entry name" value="Chemotaxis protein CheA, putative"/>
    <property type="match status" value="1"/>
</dbReference>
<dbReference type="CDD" id="cd16916">
    <property type="entry name" value="HATPase_CheA-like"/>
    <property type="match status" value="1"/>
</dbReference>
<dbReference type="InterPro" id="IPR004358">
    <property type="entry name" value="Sig_transdc_His_kin-like_C"/>
</dbReference>
<proteinExistence type="predicted"/>
<keyword evidence="6" id="KW-0808">Transferase</keyword>
<dbReference type="Pfam" id="PF02518">
    <property type="entry name" value="HATPase_c"/>
    <property type="match status" value="1"/>
</dbReference>
<sequence length="732" mass="77857">MDLDLALQTFILESRELLEDMENALLNAGHSGEGGGDEAVHAIFRAAHTIKGSAGLFSLDHIVEFTHVVESLLDDVRDGKLALSDELIVLLLSCCDHLSGMITALAAGQTEADAAMLAEGKPLIVQLRAQMGQPADGGHGQASHGEGGALVAEDHPGVERMGEPGGSSDAWHLSLRFGPDVLRDGMDPLSFIRYLGQIGRIVGIVTLADAIPAAEQMDPETCYLGFEIALETEADKAAIEGVFEFVQDSCTLHILPPRSRVEEYVRLIRELPEQKALLGDILVRCGCITQRELDAALQVQAAAGHSPAAAPPLGAILVGQGTAEPAMVEAALSKQKQGGDPKPAESRSIRVDADKLDLLINLVGELIIVGASANLIARQVRNSELLECTSMLSDLVEQVRDSALQLRMVKIGATFNRFQRVVHDVAREIGKDIGLAVSGEDTELDKTVVEKIGDPLTHLVRNAIDHGIEPAELRAERGKPLRGTVRLNAFHDSGSIVIEVSDDGGGLDRERILAKAIERGLIEPDRKLSDQEIYGLIFEPGFSTAAAITNLSGRGVGMDVVKRNITALRGTVMVDSAPGLGTTVTVRLPLTLAIIDGFLVGLGTATFVVPLDMIDECIEFAAEPGHDYTNLRGQVLPFIRLRSLFGVSTPPPRRESIVVVKHQGQRIGLVVDALHGEFQTVIKPLGRMFSQLRCISGSTILGSGEVALILDVPAIVGRGSGGGSADTPQLAA</sequence>
<evidence type="ECO:0000256" key="12">
    <source>
        <dbReference type="PROSITE-ProRule" id="PRU00110"/>
    </source>
</evidence>
<dbReference type="SMART" id="SM00387">
    <property type="entry name" value="HATPase_c"/>
    <property type="match status" value="1"/>
</dbReference>
<dbReference type="SUPFAM" id="SSF47384">
    <property type="entry name" value="Homodimeric domain of signal transducing histidine kinase"/>
    <property type="match status" value="1"/>
</dbReference>
<comment type="catalytic activity">
    <reaction evidence="1">
        <text>ATP + protein L-histidine = ADP + protein N-phospho-L-histidine.</text>
        <dbReference type="EC" id="2.7.13.3"/>
    </reaction>
</comment>
<evidence type="ECO:0000256" key="9">
    <source>
        <dbReference type="ARBA" id="ARBA00022840"/>
    </source>
</evidence>
<dbReference type="Gene3D" id="3.30.565.10">
    <property type="entry name" value="Histidine kinase-like ATPase, C-terminal domain"/>
    <property type="match status" value="1"/>
</dbReference>
<dbReference type="SUPFAM" id="SSF47226">
    <property type="entry name" value="Histidine-containing phosphotransfer domain, HPT domain"/>
    <property type="match status" value="1"/>
</dbReference>
<dbReference type="Proteomes" id="UP000450676">
    <property type="component" value="Unassembled WGS sequence"/>
</dbReference>
<dbReference type="InterPro" id="IPR036641">
    <property type="entry name" value="HPT_dom_sf"/>
</dbReference>
<keyword evidence="4" id="KW-0145">Chemotaxis</keyword>
<reference evidence="16 17" key="1">
    <citation type="submission" date="2019-12" db="EMBL/GenBank/DDBJ databases">
        <title>Novel species isolated from a subtropical stream in China.</title>
        <authorList>
            <person name="Lu H."/>
        </authorList>
    </citation>
    <scope>NUCLEOTIDE SEQUENCE [LARGE SCALE GENOMIC DNA]</scope>
    <source>
        <strain evidence="16 17">FT127W</strain>
    </source>
</reference>
<feature type="domain" description="CheW-like" evidence="14">
    <location>
        <begin position="584"/>
        <end position="721"/>
    </location>
</feature>
<feature type="domain" description="Histidine kinase" evidence="13">
    <location>
        <begin position="392"/>
        <end position="592"/>
    </location>
</feature>
<dbReference type="GO" id="GO:0005524">
    <property type="term" value="F:ATP binding"/>
    <property type="evidence" value="ECO:0007669"/>
    <property type="project" value="UniProtKB-KW"/>
</dbReference>
<dbReference type="CDD" id="cd00088">
    <property type="entry name" value="HPT"/>
    <property type="match status" value="1"/>
</dbReference>
<dbReference type="InterPro" id="IPR002545">
    <property type="entry name" value="CheW-lke_dom"/>
</dbReference>
<evidence type="ECO:0000313" key="16">
    <source>
        <dbReference type="EMBL" id="MYN08171.1"/>
    </source>
</evidence>
<evidence type="ECO:0000313" key="17">
    <source>
        <dbReference type="Proteomes" id="UP000450676"/>
    </source>
</evidence>
<dbReference type="InterPro" id="IPR005467">
    <property type="entry name" value="His_kinase_dom"/>
</dbReference>
<dbReference type="Pfam" id="PF01627">
    <property type="entry name" value="Hpt"/>
    <property type="match status" value="1"/>
</dbReference>
<dbReference type="GO" id="GO:0005737">
    <property type="term" value="C:cytoplasm"/>
    <property type="evidence" value="ECO:0007669"/>
    <property type="project" value="InterPro"/>
</dbReference>
<feature type="domain" description="HPt" evidence="15">
    <location>
        <begin position="1"/>
        <end position="105"/>
    </location>
</feature>
<dbReference type="RefSeq" id="WP_161072506.1">
    <property type="nucleotide sequence ID" value="NZ_WWCU01000012.1"/>
</dbReference>
<accession>A0A7X4KNH2</accession>
<evidence type="ECO:0000256" key="8">
    <source>
        <dbReference type="ARBA" id="ARBA00022777"/>
    </source>
</evidence>
<dbReference type="SMART" id="SM00260">
    <property type="entry name" value="CheW"/>
    <property type="match status" value="1"/>
</dbReference>
<keyword evidence="9" id="KW-0067">ATP-binding</keyword>
<dbReference type="SMART" id="SM00073">
    <property type="entry name" value="HPT"/>
    <property type="match status" value="1"/>
</dbReference>
<evidence type="ECO:0000256" key="6">
    <source>
        <dbReference type="ARBA" id="ARBA00022679"/>
    </source>
</evidence>
<dbReference type="InterPro" id="IPR004105">
    <property type="entry name" value="CheA-like_dim"/>
</dbReference>
<dbReference type="InterPro" id="IPR037006">
    <property type="entry name" value="CheA-like_homodim_sf"/>
</dbReference>
<dbReference type="PANTHER" id="PTHR43395">
    <property type="entry name" value="SENSOR HISTIDINE KINASE CHEA"/>
    <property type="match status" value="1"/>
</dbReference>
<dbReference type="Gene3D" id="1.10.287.560">
    <property type="entry name" value="Histidine kinase CheA-like, homodimeric domain"/>
    <property type="match status" value="1"/>
</dbReference>
<evidence type="ECO:0000259" key="13">
    <source>
        <dbReference type="PROSITE" id="PS50109"/>
    </source>
</evidence>
<dbReference type="PROSITE" id="PS50109">
    <property type="entry name" value="HIS_KIN"/>
    <property type="match status" value="1"/>
</dbReference>
<keyword evidence="17" id="KW-1185">Reference proteome</keyword>
<keyword evidence="7" id="KW-0547">Nucleotide-binding</keyword>
<dbReference type="CDD" id="cd00731">
    <property type="entry name" value="CheA_reg"/>
    <property type="match status" value="1"/>
</dbReference>
<name>A0A7X4KNH2_9BURK</name>
<dbReference type="EMBL" id="WWCU01000012">
    <property type="protein sequence ID" value="MYN08171.1"/>
    <property type="molecule type" value="Genomic_DNA"/>
</dbReference>
<evidence type="ECO:0000256" key="4">
    <source>
        <dbReference type="ARBA" id="ARBA00022500"/>
    </source>
</evidence>
<evidence type="ECO:0000256" key="5">
    <source>
        <dbReference type="ARBA" id="ARBA00022553"/>
    </source>
</evidence>
<evidence type="ECO:0000256" key="10">
    <source>
        <dbReference type="ARBA" id="ARBA00023012"/>
    </source>
</evidence>
<protein>
    <recommendedName>
        <fullName evidence="3">Chemotaxis protein CheA</fullName>
        <ecNumber evidence="2">2.7.13.3</ecNumber>
    </recommendedName>
</protein>
<evidence type="ECO:0000256" key="1">
    <source>
        <dbReference type="ARBA" id="ARBA00000085"/>
    </source>
</evidence>
<dbReference type="PANTHER" id="PTHR43395:SF10">
    <property type="entry name" value="CHEMOTAXIS PROTEIN CHEA"/>
    <property type="match status" value="1"/>
</dbReference>
<dbReference type="Pfam" id="PF01584">
    <property type="entry name" value="CheW"/>
    <property type="match status" value="1"/>
</dbReference>
<keyword evidence="5 12" id="KW-0597">Phosphoprotein</keyword>
<keyword evidence="8" id="KW-0418">Kinase</keyword>